<keyword evidence="2" id="KW-1185">Reference proteome</keyword>
<organism evidence="1 2">
    <name type="scientific">Pedobacter segetis</name>
    <dbReference type="NCBI Taxonomy" id="2793069"/>
    <lineage>
        <taxon>Bacteria</taxon>
        <taxon>Pseudomonadati</taxon>
        <taxon>Bacteroidota</taxon>
        <taxon>Sphingobacteriia</taxon>
        <taxon>Sphingobacteriales</taxon>
        <taxon>Sphingobacteriaceae</taxon>
        <taxon>Pedobacter</taxon>
    </lineage>
</organism>
<proteinExistence type="predicted"/>
<evidence type="ECO:0008006" key="3">
    <source>
        <dbReference type="Google" id="ProtNLM"/>
    </source>
</evidence>
<sequence>MTQKSILKTIISIFLLTFGKSSAKAQNHFYAEIKYPFLELIIDYANQDNNKPEYLKKHEPKDSAGFILSGGYAAKMYRDFYIETGVNYHVLNQTIDKERNTGNTLTIRNYVFGTQIRPAFKKVISMDKDVFLNVGLGIDYQRMYSNGDYHRYFVDANGFNSSDLQNNKSKSNYFLNLRPYLGIDFKKVEKVGFRVGFTFEHQNYDRTNKALKFSNDGNLVIPKKESDNLLLSVGMIF</sequence>
<gene>
    <name evidence="1" type="ORF">I5M32_03265</name>
</gene>
<protein>
    <recommendedName>
        <fullName evidence="3">Outer membrane protein beta-barrel domain-containing protein</fullName>
    </recommendedName>
</protein>
<dbReference type="Proteomes" id="UP000660024">
    <property type="component" value="Unassembled WGS sequence"/>
</dbReference>
<reference evidence="1 2" key="1">
    <citation type="submission" date="2020-12" db="EMBL/GenBank/DDBJ databases">
        <title>Bacterial novel species Pedobacter sp. SD-b isolated from soil.</title>
        <authorList>
            <person name="Jung H.-Y."/>
        </authorList>
    </citation>
    <scope>NUCLEOTIDE SEQUENCE [LARGE SCALE GENOMIC DNA]</scope>
    <source>
        <strain evidence="1 2">SD-b</strain>
    </source>
</reference>
<evidence type="ECO:0000313" key="2">
    <source>
        <dbReference type="Proteomes" id="UP000660024"/>
    </source>
</evidence>
<dbReference type="EMBL" id="JAEHFY010000004">
    <property type="protein sequence ID" value="MBK0381968.1"/>
    <property type="molecule type" value="Genomic_DNA"/>
</dbReference>
<accession>A0ABS1BGH1</accession>
<name>A0ABS1BGH1_9SPHI</name>
<evidence type="ECO:0000313" key="1">
    <source>
        <dbReference type="EMBL" id="MBK0381968.1"/>
    </source>
</evidence>
<comment type="caution">
    <text evidence="1">The sequence shown here is derived from an EMBL/GenBank/DDBJ whole genome shotgun (WGS) entry which is preliminary data.</text>
</comment>
<dbReference type="RefSeq" id="WP_200584752.1">
    <property type="nucleotide sequence ID" value="NZ_JAEHFY010000004.1"/>
</dbReference>